<name>A0A7Z2ZU99_9BURK</name>
<protein>
    <submittedName>
        <fullName evidence="2">Glycine zipper family protein</fullName>
    </submittedName>
</protein>
<evidence type="ECO:0000313" key="3">
    <source>
        <dbReference type="Proteomes" id="UP000502415"/>
    </source>
</evidence>
<keyword evidence="3" id="KW-1185">Reference proteome</keyword>
<feature type="region of interest" description="Disordered" evidence="1">
    <location>
        <begin position="1"/>
        <end position="20"/>
    </location>
</feature>
<proteinExistence type="predicted"/>
<accession>A0A7Z2ZU99</accession>
<organism evidence="2 3">
    <name type="scientific">Massilia forsythiae</name>
    <dbReference type="NCBI Taxonomy" id="2728020"/>
    <lineage>
        <taxon>Bacteria</taxon>
        <taxon>Pseudomonadati</taxon>
        <taxon>Pseudomonadota</taxon>
        <taxon>Betaproteobacteria</taxon>
        <taxon>Burkholderiales</taxon>
        <taxon>Oxalobacteraceae</taxon>
        <taxon>Telluria group</taxon>
        <taxon>Massilia</taxon>
    </lineage>
</organism>
<reference evidence="2 3" key="1">
    <citation type="submission" date="2020-04" db="EMBL/GenBank/DDBJ databases">
        <title>Genome sequencing of novel species.</title>
        <authorList>
            <person name="Heo J."/>
            <person name="Kim S.-J."/>
            <person name="Kim J.-S."/>
            <person name="Hong S.-B."/>
            <person name="Kwon S.-W."/>
        </authorList>
    </citation>
    <scope>NUCLEOTIDE SEQUENCE [LARGE SCALE GENOMIC DNA]</scope>
    <source>
        <strain evidence="2 3">GN2-R2</strain>
    </source>
</reference>
<gene>
    <name evidence="2" type="ORF">HH212_20350</name>
</gene>
<dbReference type="AlphaFoldDB" id="A0A7Z2ZU99"/>
<dbReference type="KEGG" id="mfy:HH212_20350"/>
<sequence>MSAFEFETLTNTAPGSRRDVTSHHMPARAFFFIVVDEVGKEGFLVRKVYATPTSPYLSSMNLSPLAQLSQVQPEKYGLMPKKWGAPPTVAEHVMGNSSSSYVSSSSIFPEGSPRFDGRSVFIDIAKAKAAGARLVSTEEILASLNQYKAQNPHLAKRVDKIAMYVQDFDREVLVHSEKVPPKAIFNTSSLKVAKVATGAGRVVQVLGIVLTAYDLEQASEKSFQAKSVKPISAEVIRQAGGWGAAAAGFKLGGVAGAALGIETGPGAVLTGLAGGIIFGAAGYFGADWVADHIDKN</sequence>
<dbReference type="Proteomes" id="UP000502415">
    <property type="component" value="Chromosome"/>
</dbReference>
<evidence type="ECO:0000313" key="2">
    <source>
        <dbReference type="EMBL" id="QJE02080.1"/>
    </source>
</evidence>
<dbReference type="EMBL" id="CP051685">
    <property type="protein sequence ID" value="QJE02080.1"/>
    <property type="molecule type" value="Genomic_DNA"/>
</dbReference>
<dbReference type="RefSeq" id="WP_170204167.1">
    <property type="nucleotide sequence ID" value="NZ_CP051685.1"/>
</dbReference>
<evidence type="ECO:0000256" key="1">
    <source>
        <dbReference type="SAM" id="MobiDB-lite"/>
    </source>
</evidence>